<dbReference type="InterPro" id="IPR003616">
    <property type="entry name" value="Post-SET_dom"/>
</dbReference>
<organism evidence="15 16">
    <name type="scientific">Tripterygium wilfordii</name>
    <name type="common">Thunder God vine</name>
    <dbReference type="NCBI Taxonomy" id="458696"/>
    <lineage>
        <taxon>Eukaryota</taxon>
        <taxon>Viridiplantae</taxon>
        <taxon>Streptophyta</taxon>
        <taxon>Embryophyta</taxon>
        <taxon>Tracheophyta</taxon>
        <taxon>Spermatophyta</taxon>
        <taxon>Magnoliopsida</taxon>
        <taxon>eudicotyledons</taxon>
        <taxon>Gunneridae</taxon>
        <taxon>Pentapetalae</taxon>
        <taxon>rosids</taxon>
        <taxon>fabids</taxon>
        <taxon>Celastrales</taxon>
        <taxon>Celastraceae</taxon>
        <taxon>Tripterygium</taxon>
    </lineage>
</organism>
<dbReference type="PANTHER" id="PTHR45660:SF13">
    <property type="entry name" value="HISTONE-LYSINE N-METHYLTRANSFERASE SETMAR"/>
    <property type="match status" value="1"/>
</dbReference>
<evidence type="ECO:0000313" key="15">
    <source>
        <dbReference type="EMBL" id="KAF5750334.1"/>
    </source>
</evidence>
<keyword evidence="16" id="KW-1185">Reference proteome</keyword>
<dbReference type="InterPro" id="IPR051357">
    <property type="entry name" value="H3K9_HMTase_SUVAR3-9"/>
</dbReference>
<dbReference type="AlphaFoldDB" id="A0A7J7DW01"/>
<protein>
    <submittedName>
        <fullName evidence="15">Histone-lysine N-methyltransferase H3 lysine-9 specific SUVH1-like</fullName>
    </submittedName>
</protein>
<dbReference type="InterPro" id="IPR003105">
    <property type="entry name" value="SRA_YDG"/>
</dbReference>
<evidence type="ECO:0000256" key="5">
    <source>
        <dbReference type="ARBA" id="ARBA00022691"/>
    </source>
</evidence>
<evidence type="ECO:0000256" key="8">
    <source>
        <dbReference type="ARBA" id="ARBA00023328"/>
    </source>
</evidence>
<dbReference type="InterPro" id="IPR036987">
    <property type="entry name" value="SRA-YDG_sf"/>
</dbReference>
<comment type="caution">
    <text evidence="15">The sequence shown here is derived from an EMBL/GenBank/DDBJ whole genome shotgun (WGS) entry which is preliminary data.</text>
</comment>
<evidence type="ECO:0000259" key="12">
    <source>
        <dbReference type="PROSITE" id="PS50867"/>
    </source>
</evidence>
<name>A0A7J7DW01_TRIWF</name>
<dbReference type="SMART" id="SM00317">
    <property type="entry name" value="SET"/>
    <property type="match status" value="1"/>
</dbReference>
<keyword evidence="4 15" id="KW-0808">Transferase</keyword>
<keyword evidence="2" id="KW-0158">Chromosome</keyword>
<evidence type="ECO:0000259" key="13">
    <source>
        <dbReference type="PROSITE" id="PS50868"/>
    </source>
</evidence>
<feature type="domain" description="Pre-SET" evidence="12">
    <location>
        <begin position="495"/>
        <end position="556"/>
    </location>
</feature>
<dbReference type="InterPro" id="IPR015947">
    <property type="entry name" value="PUA-like_sf"/>
</dbReference>
<reference evidence="15 16" key="1">
    <citation type="journal article" date="2020" name="Nat. Commun.">
        <title>Genome of Tripterygium wilfordii and identification of cytochrome P450 involved in triptolide biosynthesis.</title>
        <authorList>
            <person name="Tu L."/>
            <person name="Su P."/>
            <person name="Zhang Z."/>
            <person name="Gao L."/>
            <person name="Wang J."/>
            <person name="Hu T."/>
            <person name="Zhou J."/>
            <person name="Zhang Y."/>
            <person name="Zhao Y."/>
            <person name="Liu Y."/>
            <person name="Song Y."/>
            <person name="Tong Y."/>
            <person name="Lu Y."/>
            <person name="Yang J."/>
            <person name="Xu C."/>
            <person name="Jia M."/>
            <person name="Peters R.J."/>
            <person name="Huang L."/>
            <person name="Gao W."/>
        </authorList>
    </citation>
    <scope>NUCLEOTIDE SEQUENCE [LARGE SCALE GENOMIC DNA]</scope>
    <source>
        <strain evidence="16">cv. XIE 37</strain>
        <tissue evidence="15">Leaf</tissue>
    </source>
</reference>
<dbReference type="SMART" id="SM00466">
    <property type="entry name" value="SRA"/>
    <property type="match status" value="1"/>
</dbReference>
<sequence>MMWVSTSDSKSKSEIRMEQFQGQDSTPPSGSIDKSRVLEIRPLRCLVPIFPSQPNSTSFNTPQGAAPFVCSSPSGPFPPGAAPFYPFFGAPPGHNPQTPPGQTPPFRFNTPVSDAVPITSFRAPSPPRAGATSYHHSTAANGGTTPSKRVTRKSAKPQTQDGAAGEAGYVNFSMPVSDTEDTGNEKGSRTRSRKKGSTDPEVDNILTSLNIVKFDQARQNDGDRDSIEYVLLIFDLIRRKIAQIEDSKGSSPGVIKRPDLKAGTISMTNNIRTNATKRIGSVPGVEVGDIFFFRFELCLVGLHAPSMGGIDYLKVNLEEEPVAVSIVSSGGYEDDVEDGNVLIYSGQGGNLNIDQKLEKGNLSLKKSLDRGKEVRVIRGMKDVASPAGKVYVYDGLYNVEESWVEKGKGGCNVFKFKLLRLRGQPEAFTTWKLTQQWKDGIIPRIGVILPDLTSGAESLPVSLVNDVDSEKGPEYFTYVSSIKYSKEANSADSSSGCACAGGCLPGNQNCYCIQKNGGYLPYIANGVVANTGKLIYECGPSCLCPPNCKNRASQGGLKVRLEVFKTKDKGWGLRSWDPIRGGAYICEYAGEAFVYSKVEALHNDMDDYLFDATRSCPPILPSDPNEAPKMPFPLAISAKNIGNVARFMNHSCSPNVIWQPVLRTNNKESDLHVVFLAIRHIPPMTELTYDYGMVPPEKMGRRKKLCLCGSSKCRGFFH</sequence>
<accession>A0A7J7DW01</accession>
<evidence type="ECO:0000256" key="10">
    <source>
        <dbReference type="SAM" id="MobiDB-lite"/>
    </source>
</evidence>
<feature type="compositionally biased region" description="Polar residues" evidence="10">
    <location>
        <begin position="20"/>
        <end position="29"/>
    </location>
</feature>
<evidence type="ECO:0000313" key="16">
    <source>
        <dbReference type="Proteomes" id="UP000593562"/>
    </source>
</evidence>
<feature type="domain" description="Post-SET" evidence="13">
    <location>
        <begin position="702"/>
        <end position="718"/>
    </location>
</feature>
<dbReference type="EMBL" id="JAAARO010000003">
    <property type="protein sequence ID" value="KAF5750334.1"/>
    <property type="molecule type" value="Genomic_DNA"/>
</dbReference>
<gene>
    <name evidence="15" type="ORF">HS088_TW03G00670</name>
</gene>
<dbReference type="OrthoDB" id="5792673at2759"/>
<feature type="domain" description="YDG" evidence="14">
    <location>
        <begin position="280"/>
        <end position="420"/>
    </location>
</feature>
<dbReference type="Pfam" id="PF00856">
    <property type="entry name" value="SET"/>
    <property type="match status" value="1"/>
</dbReference>
<dbReference type="GO" id="GO:0003690">
    <property type="term" value="F:double-stranded DNA binding"/>
    <property type="evidence" value="ECO:0007669"/>
    <property type="project" value="TreeGrafter"/>
</dbReference>
<evidence type="ECO:0000256" key="2">
    <source>
        <dbReference type="ARBA" id="ARBA00022454"/>
    </source>
</evidence>
<feature type="region of interest" description="Disordered" evidence="10">
    <location>
        <begin position="1"/>
        <end position="33"/>
    </location>
</feature>
<feature type="domain" description="SET" evidence="11">
    <location>
        <begin position="559"/>
        <end position="692"/>
    </location>
</feature>
<dbReference type="PANTHER" id="PTHR45660">
    <property type="entry name" value="HISTONE-LYSINE N-METHYLTRANSFERASE SETMAR"/>
    <property type="match status" value="1"/>
</dbReference>
<dbReference type="InterPro" id="IPR007728">
    <property type="entry name" value="Pre-SET_dom"/>
</dbReference>
<dbReference type="PROSITE" id="PS50867">
    <property type="entry name" value="PRE_SET"/>
    <property type="match status" value="1"/>
</dbReference>
<dbReference type="FunCoup" id="A0A7J7DW01">
    <property type="interactions" value="1716"/>
</dbReference>
<dbReference type="PROSITE" id="PS50868">
    <property type="entry name" value="POST_SET"/>
    <property type="match status" value="1"/>
</dbReference>
<dbReference type="PROSITE" id="PS50280">
    <property type="entry name" value="SET"/>
    <property type="match status" value="1"/>
</dbReference>
<dbReference type="InParanoid" id="A0A7J7DW01"/>
<dbReference type="Gene3D" id="2.170.270.10">
    <property type="entry name" value="SET domain"/>
    <property type="match status" value="1"/>
</dbReference>
<dbReference type="FunFam" id="2.30.280.10:FF:000003">
    <property type="entry name" value="Histone-lysine N-methyltransferase, H3 lysine-9 specific SUVH5"/>
    <property type="match status" value="1"/>
</dbReference>
<keyword evidence="3 15" id="KW-0489">Methyltransferase</keyword>
<evidence type="ECO:0000256" key="3">
    <source>
        <dbReference type="ARBA" id="ARBA00022603"/>
    </source>
</evidence>
<comment type="subcellular location">
    <subcellularLocation>
        <location evidence="1">Chromosome</location>
        <location evidence="1">Centromere</location>
    </subcellularLocation>
    <subcellularLocation>
        <location evidence="9">Nucleus</location>
    </subcellularLocation>
</comment>
<dbReference type="PROSITE" id="PS51015">
    <property type="entry name" value="YDG"/>
    <property type="match status" value="1"/>
</dbReference>
<evidence type="ECO:0000256" key="7">
    <source>
        <dbReference type="ARBA" id="ARBA00023242"/>
    </source>
</evidence>
<dbReference type="SUPFAM" id="SSF88697">
    <property type="entry name" value="PUA domain-like"/>
    <property type="match status" value="1"/>
</dbReference>
<dbReference type="InterPro" id="IPR025794">
    <property type="entry name" value="H3-K9-MeTrfase_plant"/>
</dbReference>
<keyword evidence="5" id="KW-0949">S-adenosyl-L-methionine</keyword>
<dbReference type="GO" id="GO:0008270">
    <property type="term" value="F:zinc ion binding"/>
    <property type="evidence" value="ECO:0007669"/>
    <property type="project" value="InterPro"/>
</dbReference>
<dbReference type="GO" id="GO:0005634">
    <property type="term" value="C:nucleus"/>
    <property type="evidence" value="ECO:0007669"/>
    <property type="project" value="UniProtKB-SubCell"/>
</dbReference>
<dbReference type="GO" id="GO:0032259">
    <property type="term" value="P:methylation"/>
    <property type="evidence" value="ECO:0007669"/>
    <property type="project" value="UniProtKB-KW"/>
</dbReference>
<evidence type="ECO:0000259" key="11">
    <source>
        <dbReference type="PROSITE" id="PS50280"/>
    </source>
</evidence>
<feature type="region of interest" description="Disordered" evidence="10">
    <location>
        <begin position="122"/>
        <end position="201"/>
    </location>
</feature>
<dbReference type="InterPro" id="IPR046341">
    <property type="entry name" value="SET_dom_sf"/>
</dbReference>
<dbReference type="InterPro" id="IPR001214">
    <property type="entry name" value="SET_dom"/>
</dbReference>
<dbReference type="Pfam" id="PF02182">
    <property type="entry name" value="SAD_SRA"/>
    <property type="match status" value="1"/>
</dbReference>
<dbReference type="Pfam" id="PF05033">
    <property type="entry name" value="Pre-SET"/>
    <property type="match status" value="1"/>
</dbReference>
<evidence type="ECO:0000256" key="4">
    <source>
        <dbReference type="ARBA" id="ARBA00022679"/>
    </source>
</evidence>
<evidence type="ECO:0000259" key="14">
    <source>
        <dbReference type="PROSITE" id="PS51015"/>
    </source>
</evidence>
<proteinExistence type="predicted"/>
<evidence type="ECO:0000256" key="6">
    <source>
        <dbReference type="ARBA" id="ARBA00022853"/>
    </source>
</evidence>
<keyword evidence="6" id="KW-0156">Chromatin regulator</keyword>
<dbReference type="Gene3D" id="2.30.280.10">
    <property type="entry name" value="SRA-YDG"/>
    <property type="match status" value="1"/>
</dbReference>
<dbReference type="SMART" id="SM00468">
    <property type="entry name" value="PreSET"/>
    <property type="match status" value="1"/>
</dbReference>
<dbReference type="GO" id="GO:0000775">
    <property type="term" value="C:chromosome, centromeric region"/>
    <property type="evidence" value="ECO:0007669"/>
    <property type="project" value="UniProtKB-SubCell"/>
</dbReference>
<dbReference type="Proteomes" id="UP000593562">
    <property type="component" value="Unassembled WGS sequence"/>
</dbReference>
<dbReference type="PROSITE" id="PS51575">
    <property type="entry name" value="SAM_MT43_SUVAR39_2"/>
    <property type="match status" value="1"/>
</dbReference>
<dbReference type="SUPFAM" id="SSF82199">
    <property type="entry name" value="SET domain"/>
    <property type="match status" value="1"/>
</dbReference>
<evidence type="ECO:0000256" key="9">
    <source>
        <dbReference type="PROSITE-ProRule" id="PRU00358"/>
    </source>
</evidence>
<keyword evidence="8" id="KW-0137">Centromere</keyword>
<feature type="compositionally biased region" description="Polar residues" evidence="10">
    <location>
        <begin position="134"/>
        <end position="148"/>
    </location>
</feature>
<dbReference type="GO" id="GO:0042054">
    <property type="term" value="F:histone methyltransferase activity"/>
    <property type="evidence" value="ECO:0007669"/>
    <property type="project" value="InterPro"/>
</dbReference>
<keyword evidence="7 9" id="KW-0539">Nucleus</keyword>
<evidence type="ECO:0000256" key="1">
    <source>
        <dbReference type="ARBA" id="ARBA00004584"/>
    </source>
</evidence>